<dbReference type="RefSeq" id="WP_208469350.1">
    <property type="nucleotide sequence ID" value="NZ_JAGFNS010000014.1"/>
</dbReference>
<evidence type="ECO:0000256" key="2">
    <source>
        <dbReference type="SAM" id="Phobius"/>
    </source>
</evidence>
<reference evidence="3 4" key="1">
    <citation type="submission" date="2021-03" db="EMBL/GenBank/DDBJ databases">
        <title>Actinoplanes flavus sp. nov., a novel actinomycete isolated from Coconut Palm rhizosphere soil.</title>
        <authorList>
            <person name="Luo X."/>
        </authorList>
    </citation>
    <scope>NUCLEOTIDE SEQUENCE [LARGE SCALE GENOMIC DNA]</scope>
    <source>
        <strain evidence="3 4">NEAU-H7</strain>
    </source>
</reference>
<feature type="transmembrane region" description="Helical" evidence="2">
    <location>
        <begin position="98"/>
        <end position="120"/>
    </location>
</feature>
<gene>
    <name evidence="3" type="ORF">J5X75_21885</name>
</gene>
<proteinExistence type="predicted"/>
<dbReference type="Proteomes" id="UP000679690">
    <property type="component" value="Unassembled WGS sequence"/>
</dbReference>
<evidence type="ECO:0000313" key="4">
    <source>
        <dbReference type="Proteomes" id="UP000679690"/>
    </source>
</evidence>
<protein>
    <submittedName>
        <fullName evidence="3">Uncharacterized protein</fullName>
    </submittedName>
</protein>
<keyword evidence="2" id="KW-0812">Transmembrane</keyword>
<feature type="region of interest" description="Disordered" evidence="1">
    <location>
        <begin position="274"/>
        <end position="335"/>
    </location>
</feature>
<feature type="transmembrane region" description="Helical" evidence="2">
    <location>
        <begin position="74"/>
        <end position="91"/>
    </location>
</feature>
<keyword evidence="4" id="KW-1185">Reference proteome</keyword>
<accession>A0ABS3UN00</accession>
<keyword evidence="2" id="KW-1133">Transmembrane helix</keyword>
<keyword evidence="2" id="KW-0472">Membrane</keyword>
<sequence length="335" mass="35985">MLMIVGLLGYLTGRRFPHPGAWIGRWREVADRLPARRWSRPLLVVGALAATVPVWPGVQPGDPIADEMLEPAEVAVLVPLVLVFPVAWALLGRSRPHAWRIGAGLAVWVAAWSLWTVTFGTWSTPPTIDDGLRWHLAGAALVVAIGTRVRRPLTGRWVTGAVIGAAGVAAAVAIPVVGDPPVPPRDAIPLPAAMTVLREETGCGVNSCYRRLTVTGLGEAGEAELARRTGCRRAGWLDAYELCLDLRRDEPAAAVELQVTYYNGRDRVVFMGRPAPHRSHHAPTRTMAGVSPPRMGIPLPDRAPRRANVLVRAPDGEESARSLPTPEGRPGDDGG</sequence>
<feature type="transmembrane region" description="Helical" evidence="2">
    <location>
        <begin position="132"/>
        <end position="150"/>
    </location>
</feature>
<comment type="caution">
    <text evidence="3">The sequence shown here is derived from an EMBL/GenBank/DDBJ whole genome shotgun (WGS) entry which is preliminary data.</text>
</comment>
<feature type="transmembrane region" description="Helical" evidence="2">
    <location>
        <begin position="157"/>
        <end position="178"/>
    </location>
</feature>
<dbReference type="EMBL" id="JAGFNS010000014">
    <property type="protein sequence ID" value="MBO3740158.1"/>
    <property type="molecule type" value="Genomic_DNA"/>
</dbReference>
<evidence type="ECO:0000313" key="3">
    <source>
        <dbReference type="EMBL" id="MBO3740158.1"/>
    </source>
</evidence>
<feature type="transmembrane region" description="Helical" evidence="2">
    <location>
        <begin position="42"/>
        <end position="58"/>
    </location>
</feature>
<organism evidence="3 4">
    <name type="scientific">Actinoplanes flavus</name>
    <dbReference type="NCBI Taxonomy" id="2820290"/>
    <lineage>
        <taxon>Bacteria</taxon>
        <taxon>Bacillati</taxon>
        <taxon>Actinomycetota</taxon>
        <taxon>Actinomycetes</taxon>
        <taxon>Micromonosporales</taxon>
        <taxon>Micromonosporaceae</taxon>
        <taxon>Actinoplanes</taxon>
    </lineage>
</organism>
<evidence type="ECO:0000256" key="1">
    <source>
        <dbReference type="SAM" id="MobiDB-lite"/>
    </source>
</evidence>
<name>A0ABS3UN00_9ACTN</name>